<comment type="caution">
    <text evidence="1">The sequence shown here is derived from an EMBL/GenBank/DDBJ whole genome shotgun (WGS) entry which is preliminary data.</text>
</comment>
<gene>
    <name evidence="1" type="ORF">SK128_023897</name>
</gene>
<dbReference type="EMBL" id="JAXCGZ010008106">
    <property type="protein sequence ID" value="KAK7077957.1"/>
    <property type="molecule type" value="Genomic_DNA"/>
</dbReference>
<name>A0AAN8X7F9_HALRR</name>
<accession>A0AAN8X7F9</accession>
<protein>
    <submittedName>
        <fullName evidence="1">Uncharacterized protein</fullName>
    </submittedName>
</protein>
<organism evidence="1 2">
    <name type="scientific">Halocaridina rubra</name>
    <name type="common">Hawaiian red shrimp</name>
    <dbReference type="NCBI Taxonomy" id="373956"/>
    <lineage>
        <taxon>Eukaryota</taxon>
        <taxon>Metazoa</taxon>
        <taxon>Ecdysozoa</taxon>
        <taxon>Arthropoda</taxon>
        <taxon>Crustacea</taxon>
        <taxon>Multicrustacea</taxon>
        <taxon>Malacostraca</taxon>
        <taxon>Eumalacostraca</taxon>
        <taxon>Eucarida</taxon>
        <taxon>Decapoda</taxon>
        <taxon>Pleocyemata</taxon>
        <taxon>Caridea</taxon>
        <taxon>Atyoidea</taxon>
        <taxon>Atyidae</taxon>
        <taxon>Halocaridina</taxon>
    </lineage>
</organism>
<dbReference type="AlphaFoldDB" id="A0AAN8X7F9"/>
<reference evidence="1 2" key="1">
    <citation type="submission" date="2023-11" db="EMBL/GenBank/DDBJ databases">
        <title>Halocaridina rubra genome assembly.</title>
        <authorList>
            <person name="Smith C."/>
        </authorList>
    </citation>
    <scope>NUCLEOTIDE SEQUENCE [LARGE SCALE GENOMIC DNA]</scope>
    <source>
        <strain evidence="1">EP-1</strain>
        <tissue evidence="1">Whole</tissue>
    </source>
</reference>
<dbReference type="Proteomes" id="UP001381693">
    <property type="component" value="Unassembled WGS sequence"/>
</dbReference>
<evidence type="ECO:0000313" key="1">
    <source>
        <dbReference type="EMBL" id="KAK7077957.1"/>
    </source>
</evidence>
<proteinExistence type="predicted"/>
<keyword evidence="2" id="KW-1185">Reference proteome</keyword>
<sequence>MKQRVVYFSEASWCQWRSFLSCYIATEDIPRENTSQTPWSSTLMNVEKAYGIYILSELWHRDGNIRLQSFLIYASLRFCGTSSQERPQG</sequence>
<evidence type="ECO:0000313" key="2">
    <source>
        <dbReference type="Proteomes" id="UP001381693"/>
    </source>
</evidence>